<feature type="transmembrane region" description="Helical" evidence="11">
    <location>
        <begin position="55"/>
        <end position="76"/>
    </location>
</feature>
<evidence type="ECO:0000256" key="5">
    <source>
        <dbReference type="ARBA" id="ARBA00022967"/>
    </source>
</evidence>
<evidence type="ECO:0000313" key="12">
    <source>
        <dbReference type="EMBL" id="BAT57242.1"/>
    </source>
</evidence>
<evidence type="ECO:0000256" key="8">
    <source>
        <dbReference type="ARBA" id="ARBA00023136"/>
    </source>
</evidence>
<comment type="subcellular location">
    <subcellularLocation>
        <location evidence="1">Membrane</location>
        <topology evidence="1">Multi-pass membrane protein</topology>
    </subcellularLocation>
</comment>
<dbReference type="AlphaFoldDB" id="A0A0S3PNS6"/>
<evidence type="ECO:0000256" key="6">
    <source>
        <dbReference type="ARBA" id="ARBA00022989"/>
    </source>
</evidence>
<evidence type="ECO:0000256" key="7">
    <source>
        <dbReference type="ARBA" id="ARBA00023027"/>
    </source>
</evidence>
<evidence type="ECO:0000256" key="2">
    <source>
        <dbReference type="ARBA" id="ARBA00010519"/>
    </source>
</evidence>
<accession>A0A0S3PNS6</accession>
<evidence type="ECO:0000256" key="10">
    <source>
        <dbReference type="ARBA" id="ARBA00049551"/>
    </source>
</evidence>
<dbReference type="EMBL" id="AP014656">
    <property type="protein sequence ID" value="BAT57242.1"/>
    <property type="molecule type" value="Genomic_DNA"/>
</dbReference>
<dbReference type="Gene3D" id="1.10.287.3510">
    <property type="match status" value="1"/>
</dbReference>
<evidence type="ECO:0000256" key="1">
    <source>
        <dbReference type="ARBA" id="ARBA00004141"/>
    </source>
</evidence>
<keyword evidence="12" id="KW-0496">Mitochondrion</keyword>
<reference evidence="12" key="1">
    <citation type="journal article" date="2015" name="Biodivers Data J">
        <title>Description of a species of Fabaeformiscandona (Ostracoda, Crustacea) from Kushiro Marsh, Hokkaido, Japan, with the nearly complete mitochondrial genomic sequence.</title>
        <authorList>
            <person name="Hiruta S.F."/>
            <person name="Hiruta S."/>
        </authorList>
    </citation>
    <scope>NUCLEOTIDE SEQUENCE</scope>
</reference>
<dbReference type="GO" id="GO:0008137">
    <property type="term" value="F:NADH dehydrogenase (ubiquinone) activity"/>
    <property type="evidence" value="ECO:0007669"/>
    <property type="project" value="UniProtKB-EC"/>
</dbReference>
<keyword evidence="7" id="KW-0520">NAD</keyword>
<keyword evidence="6 11" id="KW-1133">Transmembrane helix</keyword>
<organism evidence="12">
    <name type="scientific">Fabaeformiscandona kushiroensis</name>
    <dbReference type="NCBI Taxonomy" id="1564202"/>
    <lineage>
        <taxon>Eukaryota</taxon>
        <taxon>Metazoa</taxon>
        <taxon>Ecdysozoa</taxon>
        <taxon>Arthropoda</taxon>
        <taxon>Crustacea</taxon>
        <taxon>Oligostraca</taxon>
        <taxon>Ostracoda</taxon>
        <taxon>Podocopa</taxon>
        <taxon>Podocopida</taxon>
        <taxon>Cypridocopina</taxon>
        <taxon>Cypridoidea</taxon>
        <taxon>Candonidae</taxon>
        <taxon>Fabaeformiscandona</taxon>
    </lineage>
</organism>
<evidence type="ECO:0000256" key="3">
    <source>
        <dbReference type="ARBA" id="ARBA00016612"/>
    </source>
</evidence>
<comment type="catalytic activity">
    <reaction evidence="10">
        <text>a ubiquinone + NADH + 5 H(+)(in) = a ubiquinol + NAD(+) + 4 H(+)(out)</text>
        <dbReference type="Rhea" id="RHEA:29091"/>
        <dbReference type="Rhea" id="RHEA-COMP:9565"/>
        <dbReference type="Rhea" id="RHEA-COMP:9566"/>
        <dbReference type="ChEBI" id="CHEBI:15378"/>
        <dbReference type="ChEBI" id="CHEBI:16389"/>
        <dbReference type="ChEBI" id="CHEBI:17976"/>
        <dbReference type="ChEBI" id="CHEBI:57540"/>
        <dbReference type="ChEBI" id="CHEBI:57945"/>
        <dbReference type="EC" id="7.1.1.2"/>
    </reaction>
</comment>
<comment type="similarity">
    <text evidence="2">Belongs to the complex I subunit 4L family.</text>
</comment>
<dbReference type="GO" id="GO:0016020">
    <property type="term" value="C:membrane"/>
    <property type="evidence" value="ECO:0007669"/>
    <property type="project" value="UniProtKB-SubCell"/>
</dbReference>
<geneLocation type="mitochondrion" evidence="12"/>
<dbReference type="InterPro" id="IPR039428">
    <property type="entry name" value="NUOK/Mnh_C1-like"/>
</dbReference>
<name>A0A0S3PNS6_9CRUS</name>
<keyword evidence="8 11" id="KW-0472">Membrane</keyword>
<evidence type="ECO:0000256" key="4">
    <source>
        <dbReference type="ARBA" id="ARBA00022692"/>
    </source>
</evidence>
<dbReference type="Pfam" id="PF00420">
    <property type="entry name" value="Oxidored_q2"/>
    <property type="match status" value="1"/>
</dbReference>
<feature type="transmembrane region" description="Helical" evidence="11">
    <location>
        <begin position="26"/>
        <end position="43"/>
    </location>
</feature>
<evidence type="ECO:0000256" key="9">
    <source>
        <dbReference type="ARBA" id="ARBA00031586"/>
    </source>
</evidence>
<keyword evidence="5" id="KW-1278">Translocase</keyword>
<protein>
    <recommendedName>
        <fullName evidence="3">NADH-ubiquinone oxidoreductase chain 4L</fullName>
    </recommendedName>
    <alternativeName>
        <fullName evidence="9">NADH dehydrogenase subunit 4L</fullName>
    </alternativeName>
</protein>
<gene>
    <name evidence="12" type="primary">ND4L</name>
</gene>
<keyword evidence="4 11" id="KW-0812">Transmembrane</keyword>
<sequence length="91" mass="10258">MLFLVFFVVSGLMIFCSQHKHLLVTLLSLEYVMLCMFILLILSSAQEIMEGYMSLIFLVFAVSDGAVGLSILVVLARSHGSDYFKSFNLVW</sequence>
<evidence type="ECO:0000256" key="11">
    <source>
        <dbReference type="SAM" id="Phobius"/>
    </source>
</evidence>
<proteinExistence type="inferred from homology"/>